<comment type="similarity">
    <text evidence="7">Belongs to the binding-protein-dependent transport system permease family.</text>
</comment>
<organism evidence="9 10">
    <name type="scientific">Paenibacillus apiarius</name>
    <dbReference type="NCBI Taxonomy" id="46240"/>
    <lineage>
        <taxon>Bacteria</taxon>
        <taxon>Bacillati</taxon>
        <taxon>Bacillota</taxon>
        <taxon>Bacilli</taxon>
        <taxon>Bacillales</taxon>
        <taxon>Paenibacillaceae</taxon>
        <taxon>Paenibacillus</taxon>
    </lineage>
</organism>
<keyword evidence="6 7" id="KW-0472">Membrane</keyword>
<dbReference type="PANTHER" id="PTHR30193:SF37">
    <property type="entry name" value="INNER MEMBRANE ABC TRANSPORTER PERMEASE PROTEIN YCJO"/>
    <property type="match status" value="1"/>
</dbReference>
<evidence type="ECO:0000256" key="4">
    <source>
        <dbReference type="ARBA" id="ARBA00022692"/>
    </source>
</evidence>
<dbReference type="Pfam" id="PF00528">
    <property type="entry name" value="BPD_transp_1"/>
    <property type="match status" value="1"/>
</dbReference>
<dbReference type="RefSeq" id="WP_254912228.1">
    <property type="nucleotide sequence ID" value="NZ_JAMDLV010000077.1"/>
</dbReference>
<evidence type="ECO:0000256" key="5">
    <source>
        <dbReference type="ARBA" id="ARBA00022989"/>
    </source>
</evidence>
<evidence type="ECO:0000313" key="9">
    <source>
        <dbReference type="EMBL" id="MCY9523472.1"/>
    </source>
</evidence>
<protein>
    <submittedName>
        <fullName evidence="9">Sugar ABC transporter permease</fullName>
    </submittedName>
</protein>
<evidence type="ECO:0000256" key="3">
    <source>
        <dbReference type="ARBA" id="ARBA00022475"/>
    </source>
</evidence>
<dbReference type="CDD" id="cd06261">
    <property type="entry name" value="TM_PBP2"/>
    <property type="match status" value="1"/>
</dbReference>
<evidence type="ECO:0000256" key="6">
    <source>
        <dbReference type="ARBA" id="ARBA00023136"/>
    </source>
</evidence>
<gene>
    <name evidence="9" type="ORF">M5X09_28135</name>
</gene>
<dbReference type="PROSITE" id="PS50928">
    <property type="entry name" value="ABC_TM1"/>
    <property type="match status" value="1"/>
</dbReference>
<proteinExistence type="inferred from homology"/>
<feature type="transmembrane region" description="Helical" evidence="7">
    <location>
        <begin position="279"/>
        <end position="302"/>
    </location>
</feature>
<keyword evidence="4 7" id="KW-0812">Transmembrane</keyword>
<dbReference type="InterPro" id="IPR000515">
    <property type="entry name" value="MetI-like"/>
</dbReference>
<feature type="transmembrane region" description="Helical" evidence="7">
    <location>
        <begin position="178"/>
        <end position="199"/>
    </location>
</feature>
<keyword evidence="10" id="KW-1185">Reference proteome</keyword>
<keyword evidence="3" id="KW-1003">Cell membrane</keyword>
<dbReference type="Gene3D" id="1.10.3720.10">
    <property type="entry name" value="MetI-like"/>
    <property type="match status" value="1"/>
</dbReference>
<dbReference type="SUPFAM" id="SSF161098">
    <property type="entry name" value="MetI-like"/>
    <property type="match status" value="1"/>
</dbReference>
<evidence type="ECO:0000256" key="1">
    <source>
        <dbReference type="ARBA" id="ARBA00004651"/>
    </source>
</evidence>
<feature type="transmembrane region" description="Helical" evidence="7">
    <location>
        <begin position="90"/>
        <end position="115"/>
    </location>
</feature>
<dbReference type="PANTHER" id="PTHR30193">
    <property type="entry name" value="ABC TRANSPORTER PERMEASE PROTEIN"/>
    <property type="match status" value="1"/>
</dbReference>
<dbReference type="EMBL" id="JAMDLW010000075">
    <property type="protein sequence ID" value="MCY9523472.1"/>
    <property type="molecule type" value="Genomic_DNA"/>
</dbReference>
<feature type="transmembrane region" description="Helical" evidence="7">
    <location>
        <begin position="127"/>
        <end position="147"/>
    </location>
</feature>
<dbReference type="Proteomes" id="UP001207626">
    <property type="component" value="Unassembled WGS sequence"/>
</dbReference>
<evidence type="ECO:0000259" key="8">
    <source>
        <dbReference type="PROSITE" id="PS50928"/>
    </source>
</evidence>
<feature type="transmembrane region" description="Helical" evidence="7">
    <location>
        <begin position="254"/>
        <end position="273"/>
    </location>
</feature>
<keyword evidence="5 7" id="KW-1133">Transmembrane helix</keyword>
<feature type="domain" description="ABC transmembrane type-1" evidence="8">
    <location>
        <begin position="90"/>
        <end position="303"/>
    </location>
</feature>
<dbReference type="InterPro" id="IPR051393">
    <property type="entry name" value="ABC_transporter_permease"/>
</dbReference>
<reference evidence="9 10" key="1">
    <citation type="submission" date="2022-05" db="EMBL/GenBank/DDBJ databases">
        <title>Genome Sequencing of Bee-Associated Microbes.</title>
        <authorList>
            <person name="Dunlap C."/>
        </authorList>
    </citation>
    <scope>NUCLEOTIDE SEQUENCE [LARGE SCALE GENOMIC DNA]</scope>
    <source>
        <strain evidence="9 10">NRRL NRS-1438</strain>
    </source>
</reference>
<comment type="subcellular location">
    <subcellularLocation>
        <location evidence="1 7">Cell membrane</location>
        <topology evidence="1 7">Multi-pass membrane protein</topology>
    </subcellularLocation>
</comment>
<name>A0ABT4E1J4_9BACL</name>
<evidence type="ECO:0000256" key="7">
    <source>
        <dbReference type="RuleBase" id="RU363032"/>
    </source>
</evidence>
<keyword evidence="2 7" id="KW-0813">Transport</keyword>
<sequence length="313" mass="35445">MSKANDQADLLLLRHKPPLGARFRLEFKKNAIVYVFLIPILAHFLIFQIVPLAFSFVLTFMDWPIIGTPKYVGLANWSYFFQDEIAWKSIWNTVLFSVYYIVPTMGMGLGLALLVNSGVKASGFFKGLYFLPVVTSFVIISGIWAWLFKGTEYGMINYILSWIGIDTQLFFSDSKQALPVLAALSVFKVSGSTMVYYYAGLKSIPGHLYEAAKIDGASKWRTFWRVTFPLLLPIHFYVAIITTIGSFQIFDSAYLITGGGPNYATTTLVYYLYEEGFTGLRLGYASVLAYLLFFIIFAISLVQRKYLGKDVHY</sequence>
<comment type="caution">
    <text evidence="9">The sequence shown here is derived from an EMBL/GenBank/DDBJ whole genome shotgun (WGS) entry which is preliminary data.</text>
</comment>
<feature type="transmembrane region" description="Helical" evidence="7">
    <location>
        <begin position="226"/>
        <end position="247"/>
    </location>
</feature>
<accession>A0ABT4E1J4</accession>
<evidence type="ECO:0000313" key="10">
    <source>
        <dbReference type="Proteomes" id="UP001207626"/>
    </source>
</evidence>
<feature type="transmembrane region" description="Helical" evidence="7">
    <location>
        <begin position="31"/>
        <end position="54"/>
    </location>
</feature>
<dbReference type="InterPro" id="IPR035906">
    <property type="entry name" value="MetI-like_sf"/>
</dbReference>
<evidence type="ECO:0000256" key="2">
    <source>
        <dbReference type="ARBA" id="ARBA00022448"/>
    </source>
</evidence>